<name>A0A931N4F7_9NOCA</name>
<dbReference type="AlphaFoldDB" id="A0A931N4F7"/>
<organism evidence="1 2">
    <name type="scientific">Nocardia bovistercoris</name>
    <dbReference type="NCBI Taxonomy" id="2785916"/>
    <lineage>
        <taxon>Bacteria</taxon>
        <taxon>Bacillati</taxon>
        <taxon>Actinomycetota</taxon>
        <taxon>Actinomycetes</taxon>
        <taxon>Mycobacteriales</taxon>
        <taxon>Nocardiaceae</taxon>
        <taxon>Nocardia</taxon>
    </lineage>
</organism>
<gene>
    <name evidence="1" type="ORF">IT779_21285</name>
</gene>
<keyword evidence="2" id="KW-1185">Reference proteome</keyword>
<evidence type="ECO:0000313" key="1">
    <source>
        <dbReference type="EMBL" id="MBH0778819.1"/>
    </source>
</evidence>
<dbReference type="EMBL" id="JADMLG010000008">
    <property type="protein sequence ID" value="MBH0778819.1"/>
    <property type="molecule type" value="Genomic_DNA"/>
</dbReference>
<protein>
    <submittedName>
        <fullName evidence="1">Uncharacterized protein</fullName>
    </submittedName>
</protein>
<sequence>MTDPLAQFWVHDVIVERFAGTAAFGPLFDAPTVEHCNVAERSQVVRDSSGVEVVTSASVAFPVSLDPIPLESRVTLPTGRVTRVVTASASDLGTPFPDTLVIQLA</sequence>
<dbReference type="Proteomes" id="UP000655751">
    <property type="component" value="Unassembled WGS sequence"/>
</dbReference>
<reference evidence="1" key="1">
    <citation type="submission" date="2020-11" db="EMBL/GenBank/DDBJ databases">
        <title>Nocardia NEAU-351.nov., a novel actinomycete isolated from the cow dung.</title>
        <authorList>
            <person name="Zhang X."/>
        </authorList>
    </citation>
    <scope>NUCLEOTIDE SEQUENCE</scope>
    <source>
        <strain evidence="1">NEAU-351</strain>
    </source>
</reference>
<dbReference type="RefSeq" id="WP_196151113.1">
    <property type="nucleotide sequence ID" value="NZ_JADMLG010000008.1"/>
</dbReference>
<accession>A0A931N4F7</accession>
<evidence type="ECO:0000313" key="2">
    <source>
        <dbReference type="Proteomes" id="UP000655751"/>
    </source>
</evidence>
<comment type="caution">
    <text evidence="1">The sequence shown here is derived from an EMBL/GenBank/DDBJ whole genome shotgun (WGS) entry which is preliminary data.</text>
</comment>
<proteinExistence type="predicted"/>